<accession>A0A1W1XBQ7</accession>
<protein>
    <submittedName>
        <fullName evidence="2">Methyltransferase domain-containing protein</fullName>
    </submittedName>
</protein>
<proteinExistence type="predicted"/>
<reference evidence="2 3" key="1">
    <citation type="submission" date="2017-04" db="EMBL/GenBank/DDBJ databases">
        <authorList>
            <person name="Afonso C.L."/>
            <person name="Miller P.J."/>
            <person name="Scott M.A."/>
            <person name="Spackman E."/>
            <person name="Goraichik I."/>
            <person name="Dimitrov K.M."/>
            <person name="Suarez D.L."/>
            <person name="Swayne D.E."/>
        </authorList>
    </citation>
    <scope>NUCLEOTIDE SEQUENCE [LARGE SCALE GENOMIC DNA]</scope>
    <source>
        <strain evidence="2 3">DSM 12555</strain>
    </source>
</reference>
<keyword evidence="3" id="KW-1185">Reference proteome</keyword>
<organism evidence="2 3">
    <name type="scientific">Clostridium acidisoli DSM 12555</name>
    <dbReference type="NCBI Taxonomy" id="1121291"/>
    <lineage>
        <taxon>Bacteria</taxon>
        <taxon>Bacillati</taxon>
        <taxon>Bacillota</taxon>
        <taxon>Clostridia</taxon>
        <taxon>Eubacteriales</taxon>
        <taxon>Clostridiaceae</taxon>
        <taxon>Clostridium</taxon>
    </lineage>
</organism>
<dbReference type="GO" id="GO:0008168">
    <property type="term" value="F:methyltransferase activity"/>
    <property type="evidence" value="ECO:0007669"/>
    <property type="project" value="UniProtKB-KW"/>
</dbReference>
<dbReference type="InterPro" id="IPR029063">
    <property type="entry name" value="SAM-dependent_MTases_sf"/>
</dbReference>
<name>A0A1W1XBQ7_9CLOT</name>
<dbReference type="OrthoDB" id="9804312at2"/>
<evidence type="ECO:0000313" key="3">
    <source>
        <dbReference type="Proteomes" id="UP000192468"/>
    </source>
</evidence>
<keyword evidence="2" id="KW-0489">Methyltransferase</keyword>
<dbReference type="AlphaFoldDB" id="A0A1W1XBQ7"/>
<dbReference type="Proteomes" id="UP000192468">
    <property type="component" value="Unassembled WGS sequence"/>
</dbReference>
<dbReference type="RefSeq" id="WP_084114805.1">
    <property type="nucleotide sequence ID" value="NZ_FWXH01000003.1"/>
</dbReference>
<dbReference type="Pfam" id="PF13649">
    <property type="entry name" value="Methyltransf_25"/>
    <property type="match status" value="1"/>
</dbReference>
<dbReference type="SUPFAM" id="SSF53335">
    <property type="entry name" value="S-adenosyl-L-methionine-dependent methyltransferases"/>
    <property type="match status" value="1"/>
</dbReference>
<dbReference type="InterPro" id="IPR041698">
    <property type="entry name" value="Methyltransf_25"/>
</dbReference>
<evidence type="ECO:0000313" key="2">
    <source>
        <dbReference type="EMBL" id="SMC21475.1"/>
    </source>
</evidence>
<dbReference type="CDD" id="cd02440">
    <property type="entry name" value="AdoMet_MTases"/>
    <property type="match status" value="1"/>
</dbReference>
<sequence length="204" mass="23786">MESHNEWGRYQKITKDNKPRHLAICLKNFLYKEMSIIDIGCGAGTDSMYFIEQGCFVNAIDKVTNGIEHRKLELRHDIKDKLSIINGDFTNMEFPVCDAVYASFSLPFCNPNNFNKFWINIEKSVREGGIFAGIFFGVNDDWHNISKNITFHRKYEIEELLKTYNIKKFEEKEYDGQCVGEKGNVIDKHWHIYEVIAIKNKSGK</sequence>
<evidence type="ECO:0000259" key="1">
    <source>
        <dbReference type="Pfam" id="PF13649"/>
    </source>
</evidence>
<dbReference type="STRING" id="1121291.SAMN02745134_01308"/>
<keyword evidence="2" id="KW-0808">Transferase</keyword>
<dbReference type="Gene3D" id="3.40.50.150">
    <property type="entry name" value="Vaccinia Virus protein VP39"/>
    <property type="match status" value="1"/>
</dbReference>
<dbReference type="GO" id="GO:0032259">
    <property type="term" value="P:methylation"/>
    <property type="evidence" value="ECO:0007669"/>
    <property type="project" value="UniProtKB-KW"/>
</dbReference>
<feature type="domain" description="Methyltransferase" evidence="1">
    <location>
        <begin position="36"/>
        <end position="129"/>
    </location>
</feature>
<gene>
    <name evidence="2" type="ORF">SAMN02745134_01308</name>
</gene>
<dbReference type="EMBL" id="FWXH01000003">
    <property type="protein sequence ID" value="SMC21475.1"/>
    <property type="molecule type" value="Genomic_DNA"/>
</dbReference>